<evidence type="ECO:0000313" key="8">
    <source>
        <dbReference type="Proteomes" id="UP000288216"/>
    </source>
</evidence>
<evidence type="ECO:0000256" key="2">
    <source>
        <dbReference type="ARBA" id="ARBA00022448"/>
    </source>
</evidence>
<dbReference type="SMART" id="SM00233">
    <property type="entry name" value="PH"/>
    <property type="match status" value="1"/>
</dbReference>
<keyword evidence="2" id="KW-0813">Transport</keyword>
<evidence type="ECO:0000256" key="3">
    <source>
        <dbReference type="ARBA" id="ARBA00023055"/>
    </source>
</evidence>
<dbReference type="Pfam" id="PF15409">
    <property type="entry name" value="PH_8"/>
    <property type="match status" value="1"/>
</dbReference>
<organism evidence="7 8">
    <name type="scientific">Scyliorhinus torazame</name>
    <name type="common">Cloudy catshark</name>
    <name type="synonym">Catulus torazame</name>
    <dbReference type="NCBI Taxonomy" id="75743"/>
    <lineage>
        <taxon>Eukaryota</taxon>
        <taxon>Metazoa</taxon>
        <taxon>Chordata</taxon>
        <taxon>Craniata</taxon>
        <taxon>Vertebrata</taxon>
        <taxon>Chondrichthyes</taxon>
        <taxon>Elasmobranchii</taxon>
        <taxon>Galeomorphii</taxon>
        <taxon>Galeoidea</taxon>
        <taxon>Carcharhiniformes</taxon>
        <taxon>Scyliorhinidae</taxon>
        <taxon>Scyliorhinus</taxon>
    </lineage>
</organism>
<dbReference type="OMA" id="KCQADRE"/>
<dbReference type="GO" id="GO:0031965">
    <property type="term" value="C:nuclear membrane"/>
    <property type="evidence" value="ECO:0007669"/>
    <property type="project" value="TreeGrafter"/>
</dbReference>
<keyword evidence="3" id="KW-0445">Lipid transport</keyword>
<dbReference type="STRING" id="75743.A0A401PB28"/>
<feature type="region of interest" description="Disordered" evidence="5">
    <location>
        <begin position="1"/>
        <end position="30"/>
    </location>
</feature>
<dbReference type="EMBL" id="BFAA01004697">
    <property type="protein sequence ID" value="GCB70328.1"/>
    <property type="molecule type" value="Genomic_DNA"/>
</dbReference>
<dbReference type="InterPro" id="IPR041680">
    <property type="entry name" value="PH_8"/>
</dbReference>
<accession>A0A401PB28</accession>
<dbReference type="PROSITE" id="PS50003">
    <property type="entry name" value="PH_DOMAIN"/>
    <property type="match status" value="1"/>
</dbReference>
<reference evidence="7 8" key="1">
    <citation type="journal article" date="2018" name="Nat. Ecol. Evol.">
        <title>Shark genomes provide insights into elasmobranch evolution and the origin of vertebrates.</title>
        <authorList>
            <person name="Hara Y"/>
            <person name="Yamaguchi K"/>
            <person name="Onimaru K"/>
            <person name="Kadota M"/>
            <person name="Koyanagi M"/>
            <person name="Keeley SD"/>
            <person name="Tatsumi K"/>
            <person name="Tanaka K"/>
            <person name="Motone F"/>
            <person name="Kageyama Y"/>
            <person name="Nozu R"/>
            <person name="Adachi N"/>
            <person name="Nishimura O"/>
            <person name="Nakagawa R"/>
            <person name="Tanegashima C"/>
            <person name="Kiyatake I"/>
            <person name="Matsumoto R"/>
            <person name="Murakumo K"/>
            <person name="Nishida K"/>
            <person name="Terakita A"/>
            <person name="Kuratani S"/>
            <person name="Sato K"/>
            <person name="Hyodo S Kuraku.S."/>
        </authorList>
    </citation>
    <scope>NUCLEOTIDE SEQUENCE [LARGE SCALE GENOMIC DNA]</scope>
</reference>
<feature type="domain" description="PH" evidence="6">
    <location>
        <begin position="48"/>
        <end position="143"/>
    </location>
</feature>
<name>A0A401PB28_SCYTO</name>
<evidence type="ECO:0000256" key="1">
    <source>
        <dbReference type="ARBA" id="ARBA00008842"/>
    </source>
</evidence>
<dbReference type="InterPro" id="IPR011993">
    <property type="entry name" value="PH-like_dom_sf"/>
</dbReference>
<dbReference type="FunFam" id="2.30.29.30:FF:000011">
    <property type="entry name" value="Oxysterol-binding protein"/>
    <property type="match status" value="1"/>
</dbReference>
<evidence type="ECO:0000256" key="4">
    <source>
        <dbReference type="ARBA" id="ARBA00023121"/>
    </source>
</evidence>
<dbReference type="PANTHER" id="PTHR10972">
    <property type="entry name" value="OXYSTEROL-BINDING PROTEIN-RELATED"/>
    <property type="match status" value="1"/>
</dbReference>
<dbReference type="InterPro" id="IPR000648">
    <property type="entry name" value="Oxysterol-bd"/>
</dbReference>
<dbReference type="GO" id="GO:0005886">
    <property type="term" value="C:plasma membrane"/>
    <property type="evidence" value="ECO:0007669"/>
    <property type="project" value="TreeGrafter"/>
</dbReference>
<keyword evidence="4" id="KW-0446">Lipid-binding</keyword>
<dbReference type="Gene3D" id="2.30.29.30">
    <property type="entry name" value="Pleckstrin-homology domain (PH domain)/Phosphotyrosine-binding domain (PTB)"/>
    <property type="match status" value="1"/>
</dbReference>
<dbReference type="InterPro" id="IPR001849">
    <property type="entry name" value="PH_domain"/>
</dbReference>
<dbReference type="GO" id="GO:0006869">
    <property type="term" value="P:lipid transport"/>
    <property type="evidence" value="ECO:0007669"/>
    <property type="project" value="UniProtKB-KW"/>
</dbReference>
<comment type="similarity">
    <text evidence="1">Belongs to the OSBP family.</text>
</comment>
<dbReference type="PANTHER" id="PTHR10972:SF76">
    <property type="entry name" value="OXYSTEROL-BINDING PROTEIN-RELATED PROTEIN 6"/>
    <property type="match status" value="1"/>
</dbReference>
<dbReference type="Proteomes" id="UP000288216">
    <property type="component" value="Unassembled WGS sequence"/>
</dbReference>
<keyword evidence="8" id="KW-1185">Reference proteome</keyword>
<dbReference type="CDD" id="cd13287">
    <property type="entry name" value="PH_ORP3_ORP6_ORP7"/>
    <property type="match status" value="1"/>
</dbReference>
<dbReference type="GO" id="GO:0015485">
    <property type="term" value="F:cholesterol binding"/>
    <property type="evidence" value="ECO:0007669"/>
    <property type="project" value="TreeGrafter"/>
</dbReference>
<dbReference type="AlphaFoldDB" id="A0A401PB28"/>
<comment type="caution">
    <text evidence="7">The sequence shown here is derived from an EMBL/GenBank/DDBJ whole genome shotgun (WGS) entry which is preliminary data.</text>
</comment>
<gene>
    <name evidence="7" type="ORF">scyTo_0010758</name>
</gene>
<sequence length="250" mass="28581">MSPAHKISTPTHRSASSSLSSQREGRPDGDNWEIIEGLKIGQTNVQKPDKHEGFMLKKRKWPLKGWHKRFFVLDNGMLKYSKAPIDIQKGKLHGSIDVGLSVMSIKKKARRIDLDTEEHIYHLKVKSQEVFDAWPQQNSFTWQPSIPCSTSLPASYSNSQTKVAAWLLESEEMNKCAKDLAHCQSSLVELNKLLQNLEILQRTQSAPNFTDMQANCIDITKKDKRVTRRWRTKSVSKDGKMQLQVLRSPL</sequence>
<proteinExistence type="inferred from homology"/>
<evidence type="ECO:0000313" key="7">
    <source>
        <dbReference type="EMBL" id="GCB70328.1"/>
    </source>
</evidence>
<evidence type="ECO:0000259" key="6">
    <source>
        <dbReference type="PROSITE" id="PS50003"/>
    </source>
</evidence>
<protein>
    <recommendedName>
        <fullName evidence="6">PH domain-containing protein</fullName>
    </recommendedName>
</protein>
<dbReference type="GO" id="GO:0005829">
    <property type="term" value="C:cytosol"/>
    <property type="evidence" value="ECO:0007669"/>
    <property type="project" value="TreeGrafter"/>
</dbReference>
<dbReference type="OrthoDB" id="1854502at2759"/>
<dbReference type="GO" id="GO:0097038">
    <property type="term" value="C:perinuclear endoplasmic reticulum"/>
    <property type="evidence" value="ECO:0007669"/>
    <property type="project" value="TreeGrafter"/>
</dbReference>
<evidence type="ECO:0000256" key="5">
    <source>
        <dbReference type="SAM" id="MobiDB-lite"/>
    </source>
</evidence>
<dbReference type="SUPFAM" id="SSF50729">
    <property type="entry name" value="PH domain-like"/>
    <property type="match status" value="1"/>
</dbReference>